<accession>A0A1H4ID12</accession>
<dbReference type="InterPro" id="IPR011991">
    <property type="entry name" value="ArsR-like_HTH"/>
</dbReference>
<dbReference type="GO" id="GO:0003700">
    <property type="term" value="F:DNA-binding transcription factor activity"/>
    <property type="evidence" value="ECO:0007669"/>
    <property type="project" value="InterPro"/>
</dbReference>
<dbReference type="InterPro" id="IPR036390">
    <property type="entry name" value="WH_DNA-bd_sf"/>
</dbReference>
<sequence>MSPPRRRGRSSLAAGFERHVSSVQFRNMSFEDAGSSPREHRKLTDPKAMRAVAHPTRLALLQALGRREPLTATEAAQMVGESPTNCAFHLRTLAKYGFVEEAGGGTGRSRPWRRAHIGFTFEDSDPAGDPETTIAAAVLSTVLWDSWVERIRKVGAMRSAFPEHWNKITSSAESIFYLTPEEAESFRTELTAILFRYRERLEDPSLRPEGAIPMELIQFTFPADALRPLED</sequence>
<proteinExistence type="predicted"/>
<dbReference type="SMART" id="SM00418">
    <property type="entry name" value="HTH_ARSR"/>
    <property type="match status" value="1"/>
</dbReference>
<dbReference type="EMBL" id="FNTD01000003">
    <property type="protein sequence ID" value="SEB31979.1"/>
    <property type="molecule type" value="Genomic_DNA"/>
</dbReference>
<dbReference type="Gene3D" id="1.10.10.10">
    <property type="entry name" value="Winged helix-like DNA-binding domain superfamily/Winged helix DNA-binding domain"/>
    <property type="match status" value="1"/>
</dbReference>
<evidence type="ECO:0000313" key="3">
    <source>
        <dbReference type="EMBL" id="SEB31979.1"/>
    </source>
</evidence>
<organism evidence="3 4">
    <name type="scientific">Streptomyces misionensis</name>
    <dbReference type="NCBI Taxonomy" id="67331"/>
    <lineage>
        <taxon>Bacteria</taxon>
        <taxon>Bacillati</taxon>
        <taxon>Actinomycetota</taxon>
        <taxon>Actinomycetes</taxon>
        <taxon>Kitasatosporales</taxon>
        <taxon>Streptomycetaceae</taxon>
        <taxon>Streptomyces</taxon>
    </lineage>
</organism>
<evidence type="ECO:0000259" key="2">
    <source>
        <dbReference type="SMART" id="SM00418"/>
    </source>
</evidence>
<feature type="region of interest" description="Disordered" evidence="1">
    <location>
        <begin position="27"/>
        <end position="47"/>
    </location>
</feature>
<gene>
    <name evidence="3" type="ORF">SAMN04490357_0233</name>
</gene>
<evidence type="ECO:0000313" key="4">
    <source>
        <dbReference type="Proteomes" id="UP000182375"/>
    </source>
</evidence>
<dbReference type="Pfam" id="PF12840">
    <property type="entry name" value="HTH_20"/>
    <property type="match status" value="1"/>
</dbReference>
<dbReference type="InterPro" id="IPR036388">
    <property type="entry name" value="WH-like_DNA-bd_sf"/>
</dbReference>
<dbReference type="Proteomes" id="UP000182375">
    <property type="component" value="Unassembled WGS sequence"/>
</dbReference>
<feature type="domain" description="HTH arsR-type" evidence="2">
    <location>
        <begin position="47"/>
        <end position="122"/>
    </location>
</feature>
<protein>
    <submittedName>
        <fullName evidence="3">Helix-turn-helix domain-containing protein</fullName>
    </submittedName>
</protein>
<dbReference type="SUPFAM" id="SSF46785">
    <property type="entry name" value="Winged helix' DNA-binding domain"/>
    <property type="match status" value="1"/>
</dbReference>
<dbReference type="CDD" id="cd00090">
    <property type="entry name" value="HTH_ARSR"/>
    <property type="match status" value="1"/>
</dbReference>
<reference evidence="3 4" key="1">
    <citation type="submission" date="2016-10" db="EMBL/GenBank/DDBJ databases">
        <authorList>
            <person name="de Groot N.N."/>
        </authorList>
    </citation>
    <scope>NUCLEOTIDE SEQUENCE [LARGE SCALE GENOMIC DNA]</scope>
    <source>
        <strain evidence="3 4">DSM 40306</strain>
    </source>
</reference>
<dbReference type="InterPro" id="IPR001845">
    <property type="entry name" value="HTH_ArsR_DNA-bd_dom"/>
</dbReference>
<name>A0A1H4ID12_9ACTN</name>
<evidence type="ECO:0000256" key="1">
    <source>
        <dbReference type="SAM" id="MobiDB-lite"/>
    </source>
</evidence>
<dbReference type="AlphaFoldDB" id="A0A1H4ID12"/>
<dbReference type="STRING" id="67331.SAMN04490357_0233"/>